<reference evidence="1 2" key="1">
    <citation type="submission" date="2021-07" db="EMBL/GenBank/DDBJ databases">
        <title>Actinomadura sp. PM05-2 isolated from lichen.</title>
        <authorList>
            <person name="Somphong A."/>
            <person name="Phongsopitanun W."/>
            <person name="Tanasupawat S."/>
            <person name="Peongsungnone V."/>
        </authorList>
    </citation>
    <scope>NUCLEOTIDE SEQUENCE [LARGE SCALE GENOMIC DNA]</scope>
    <source>
        <strain evidence="1 2">PM05-2</strain>
    </source>
</reference>
<dbReference type="EMBL" id="JAIBOA010000006">
    <property type="protein sequence ID" value="MBW8482928.1"/>
    <property type="molecule type" value="Genomic_DNA"/>
</dbReference>
<dbReference type="SUPFAM" id="SSF53254">
    <property type="entry name" value="Phosphoglycerate mutase-like"/>
    <property type="match status" value="1"/>
</dbReference>
<keyword evidence="2" id="KW-1185">Reference proteome</keyword>
<comment type="caution">
    <text evidence="1">The sequence shown here is derived from an EMBL/GenBank/DDBJ whole genome shotgun (WGS) entry which is preliminary data.</text>
</comment>
<dbReference type="SMART" id="SM00855">
    <property type="entry name" value="PGAM"/>
    <property type="match status" value="1"/>
</dbReference>
<sequence>MPTLIVLRHAKAAAGLGTADFDRPLTDRGRADAAAAGGWLRERGLVPSAVLCSSAARTRETLERLDLGGVPVDFERRVYDNDPDVLLDLVRLTDDAAEVLLLVGHNPSVHQLVHDLAASGAPDAYPTSATAVLAFEDPWAALAPRTGTLAATWTPKG</sequence>
<dbReference type="PANTHER" id="PTHR47623:SF1">
    <property type="entry name" value="OS09G0287300 PROTEIN"/>
    <property type="match status" value="1"/>
</dbReference>
<dbReference type="InterPro" id="IPR013078">
    <property type="entry name" value="His_Pase_superF_clade-1"/>
</dbReference>
<proteinExistence type="predicted"/>
<evidence type="ECO:0000313" key="2">
    <source>
        <dbReference type="Proteomes" id="UP000774570"/>
    </source>
</evidence>
<dbReference type="Gene3D" id="3.40.50.1240">
    <property type="entry name" value="Phosphoglycerate mutase-like"/>
    <property type="match status" value="1"/>
</dbReference>
<dbReference type="InterPro" id="IPR029033">
    <property type="entry name" value="His_PPase_superfam"/>
</dbReference>
<evidence type="ECO:0000313" key="1">
    <source>
        <dbReference type="EMBL" id="MBW8482928.1"/>
    </source>
</evidence>
<dbReference type="Proteomes" id="UP000774570">
    <property type="component" value="Unassembled WGS sequence"/>
</dbReference>
<name>A0ABS7FR94_9ACTN</name>
<dbReference type="CDD" id="cd07067">
    <property type="entry name" value="HP_PGM_like"/>
    <property type="match status" value="1"/>
</dbReference>
<accession>A0ABS7FR94</accession>
<organism evidence="1 2">
    <name type="scientific">Actinomadura parmotrematis</name>
    <dbReference type="NCBI Taxonomy" id="2864039"/>
    <lineage>
        <taxon>Bacteria</taxon>
        <taxon>Bacillati</taxon>
        <taxon>Actinomycetota</taxon>
        <taxon>Actinomycetes</taxon>
        <taxon>Streptosporangiales</taxon>
        <taxon>Thermomonosporaceae</taxon>
        <taxon>Actinomadura</taxon>
    </lineage>
</organism>
<dbReference type="PANTHER" id="PTHR47623">
    <property type="entry name" value="OS09G0287300 PROTEIN"/>
    <property type="match status" value="1"/>
</dbReference>
<protein>
    <submittedName>
        <fullName evidence="1">Histidine phosphatase family protein</fullName>
    </submittedName>
</protein>
<dbReference type="RefSeq" id="WP_220165805.1">
    <property type="nucleotide sequence ID" value="NZ_JAIBOA010000006.1"/>
</dbReference>
<gene>
    <name evidence="1" type="ORF">K1Y72_11150</name>
</gene>
<dbReference type="Pfam" id="PF00300">
    <property type="entry name" value="His_Phos_1"/>
    <property type="match status" value="1"/>
</dbReference>